<name>A0A2P8VLC2_9ENTR</name>
<gene>
    <name evidence="2" type="ORF">C7G83_09235</name>
</gene>
<evidence type="ECO:0000313" key="3">
    <source>
        <dbReference type="Proteomes" id="UP000240212"/>
    </source>
</evidence>
<dbReference type="PROSITE" id="PS51257">
    <property type="entry name" value="PROKAR_LIPOPROTEIN"/>
    <property type="match status" value="1"/>
</dbReference>
<keyword evidence="3" id="KW-1185">Reference proteome</keyword>
<feature type="transmembrane region" description="Helical" evidence="1">
    <location>
        <begin position="12"/>
        <end position="34"/>
    </location>
</feature>
<dbReference type="EMBL" id="PYEP01000003">
    <property type="protein sequence ID" value="PSN08342.1"/>
    <property type="molecule type" value="Genomic_DNA"/>
</dbReference>
<dbReference type="AlphaFoldDB" id="A0A2P8VLC2"/>
<reference evidence="2 3" key="1">
    <citation type="submission" date="2018-03" db="EMBL/GenBank/DDBJ databases">
        <title>Draft genome sequence of the first documented clinical Siccibacter turicensis isolate in Austria.</title>
        <authorList>
            <person name="Lepuschitz S."/>
            <person name="Pekard-Amenitsch S."/>
            <person name="Haunold R."/>
            <person name="Schill S."/>
            <person name="Mach R."/>
            <person name="Allerberger F."/>
            <person name="Ruppitsch W."/>
            <person name="Forsythe S.J."/>
        </authorList>
    </citation>
    <scope>NUCLEOTIDE SEQUENCE [LARGE SCALE GENOMIC DNA]</scope>
    <source>
        <strain evidence="2 3">6100069499-17</strain>
    </source>
</reference>
<evidence type="ECO:0000256" key="1">
    <source>
        <dbReference type="SAM" id="Phobius"/>
    </source>
</evidence>
<comment type="caution">
    <text evidence="2">The sequence shown here is derived from an EMBL/GenBank/DDBJ whole genome shotgun (WGS) entry which is preliminary data.</text>
</comment>
<protein>
    <submittedName>
        <fullName evidence="2">Uncharacterized protein</fullName>
    </submittedName>
</protein>
<accession>A0A2P8VLC2</accession>
<keyword evidence="1" id="KW-0812">Transmembrane</keyword>
<organism evidence="2 3">
    <name type="scientific">Siccibacter turicensis</name>
    <dbReference type="NCBI Taxonomy" id="357233"/>
    <lineage>
        <taxon>Bacteria</taxon>
        <taxon>Pseudomonadati</taxon>
        <taxon>Pseudomonadota</taxon>
        <taxon>Gammaproteobacteria</taxon>
        <taxon>Enterobacterales</taxon>
        <taxon>Enterobacteriaceae</taxon>
        <taxon>Siccibacter</taxon>
    </lineage>
</organism>
<dbReference type="STRING" id="1388748.GCA_000463155_02800"/>
<evidence type="ECO:0000313" key="2">
    <source>
        <dbReference type="EMBL" id="PSN08342.1"/>
    </source>
</evidence>
<feature type="transmembrane region" description="Helical" evidence="1">
    <location>
        <begin position="40"/>
        <end position="57"/>
    </location>
</feature>
<proteinExistence type="predicted"/>
<keyword evidence="1" id="KW-1133">Transmembrane helix</keyword>
<dbReference type="Proteomes" id="UP000240212">
    <property type="component" value="Unassembled WGS sequence"/>
</dbReference>
<keyword evidence="1" id="KW-0472">Membrane</keyword>
<sequence>MTGWLIKWIKQALGMAFNYLAPLTIIGACAFIFAHLVPEHTTRLTILSAVIVFYLFSKYSRWY</sequence>